<name>A0A857J4T9_9BURK</name>
<proteinExistence type="inferred from homology"/>
<dbReference type="KEGG" id="xyk:GT347_13880"/>
<dbReference type="InterPro" id="IPR042100">
    <property type="entry name" value="Bug_dom1"/>
</dbReference>
<accession>A0A857J4T9</accession>
<dbReference type="CDD" id="cd07012">
    <property type="entry name" value="PBP2_Bug_TTT"/>
    <property type="match status" value="1"/>
</dbReference>
<dbReference type="EMBL" id="CP047650">
    <property type="protein sequence ID" value="QHI98980.1"/>
    <property type="molecule type" value="Genomic_DNA"/>
</dbReference>
<evidence type="ECO:0000256" key="1">
    <source>
        <dbReference type="ARBA" id="ARBA00006987"/>
    </source>
</evidence>
<dbReference type="PANTHER" id="PTHR42928">
    <property type="entry name" value="TRICARBOXYLATE-BINDING PROTEIN"/>
    <property type="match status" value="1"/>
</dbReference>
<evidence type="ECO:0000313" key="4">
    <source>
        <dbReference type="Proteomes" id="UP000464787"/>
    </source>
</evidence>
<protein>
    <submittedName>
        <fullName evidence="3">Tripartite tricarboxylate transporter substrate binding protein</fullName>
    </submittedName>
</protein>
<gene>
    <name evidence="3" type="ORF">GT347_13880</name>
</gene>
<dbReference type="SUPFAM" id="SSF53850">
    <property type="entry name" value="Periplasmic binding protein-like II"/>
    <property type="match status" value="1"/>
</dbReference>
<evidence type="ECO:0000313" key="3">
    <source>
        <dbReference type="EMBL" id="QHI98980.1"/>
    </source>
</evidence>
<evidence type="ECO:0000256" key="2">
    <source>
        <dbReference type="SAM" id="SignalP"/>
    </source>
</evidence>
<dbReference type="InterPro" id="IPR005064">
    <property type="entry name" value="BUG"/>
</dbReference>
<keyword evidence="4" id="KW-1185">Reference proteome</keyword>
<organism evidence="3 4">
    <name type="scientific">Xylophilus rhododendri</name>
    <dbReference type="NCBI Taxonomy" id="2697032"/>
    <lineage>
        <taxon>Bacteria</taxon>
        <taxon>Pseudomonadati</taxon>
        <taxon>Pseudomonadota</taxon>
        <taxon>Betaproteobacteria</taxon>
        <taxon>Burkholderiales</taxon>
        <taxon>Xylophilus</taxon>
    </lineage>
</organism>
<comment type="similarity">
    <text evidence="1">Belongs to the UPF0065 (bug) family.</text>
</comment>
<dbReference type="PANTHER" id="PTHR42928:SF5">
    <property type="entry name" value="BLR1237 PROTEIN"/>
    <property type="match status" value="1"/>
</dbReference>
<dbReference type="Proteomes" id="UP000464787">
    <property type="component" value="Chromosome"/>
</dbReference>
<sequence length="326" mass="33769">MPISRLRPLTRRALGAVLLLAAAAANAQSGFPNQPIRLVVPFPPAGGTDTLTRLVMNEVTQATQWNFVIDNRPGAGGNIGLDMVAKAKNDGYTLGSGQTANLAINPSLYSKLPFDPLKDFAPVALLASQPVVIVVRADSPLKNVADLKAKALKDAVNMASPGTGTVGHIAGEMFARRAGIKFTHVPYKGAGPAITDLIGGVTDIYIATPPSVIQMIKAGKLRALAVTSAARIPALADVPTVAESGYSGFVAEDWKALVAPAGTPEAVIHQLNVAVNAALKKPAFITRMQEEGTTARGGSPAELGAFIKTENQRWGAAVKASGAKAD</sequence>
<feature type="chain" id="PRO_5032767827" evidence="2">
    <location>
        <begin position="28"/>
        <end position="326"/>
    </location>
</feature>
<feature type="signal peptide" evidence="2">
    <location>
        <begin position="1"/>
        <end position="27"/>
    </location>
</feature>
<dbReference type="RefSeq" id="WP_160552669.1">
    <property type="nucleotide sequence ID" value="NZ_CP047650.1"/>
</dbReference>
<dbReference type="AlphaFoldDB" id="A0A857J4T9"/>
<dbReference type="Gene3D" id="3.40.190.150">
    <property type="entry name" value="Bordetella uptake gene, domain 1"/>
    <property type="match status" value="1"/>
</dbReference>
<keyword evidence="2" id="KW-0732">Signal</keyword>
<dbReference type="Gene3D" id="3.40.190.10">
    <property type="entry name" value="Periplasmic binding protein-like II"/>
    <property type="match status" value="1"/>
</dbReference>
<reference evidence="3 4" key="1">
    <citation type="submission" date="2020-01" db="EMBL/GenBank/DDBJ databases">
        <title>Genome sequencing of strain KACC 21265.</title>
        <authorList>
            <person name="Heo J."/>
            <person name="Kim S.-J."/>
            <person name="Kim J.-S."/>
            <person name="Hong S.-B."/>
            <person name="Kwon S.-W."/>
        </authorList>
    </citation>
    <scope>NUCLEOTIDE SEQUENCE [LARGE SCALE GENOMIC DNA]</scope>
    <source>
        <strain evidence="3 4">KACC 21265</strain>
    </source>
</reference>
<dbReference type="PIRSF" id="PIRSF017082">
    <property type="entry name" value="YflP"/>
    <property type="match status" value="1"/>
</dbReference>
<dbReference type="Pfam" id="PF03401">
    <property type="entry name" value="TctC"/>
    <property type="match status" value="1"/>
</dbReference>